<dbReference type="EMBL" id="CP136864">
    <property type="protein sequence ID" value="WOJ95283.1"/>
    <property type="molecule type" value="Genomic_DNA"/>
</dbReference>
<dbReference type="PANTHER" id="PTHR13061:SF56">
    <property type="entry name" value="PROTEIN YRDA"/>
    <property type="match status" value="1"/>
</dbReference>
<dbReference type="InterPro" id="IPR001451">
    <property type="entry name" value="Hexapep"/>
</dbReference>
<organism evidence="1 2">
    <name type="scientific">Congregibacter variabilis</name>
    <dbReference type="NCBI Taxonomy" id="3081200"/>
    <lineage>
        <taxon>Bacteria</taxon>
        <taxon>Pseudomonadati</taxon>
        <taxon>Pseudomonadota</taxon>
        <taxon>Gammaproteobacteria</taxon>
        <taxon>Cellvibrionales</taxon>
        <taxon>Halieaceae</taxon>
        <taxon>Congregibacter</taxon>
    </lineage>
</organism>
<protein>
    <submittedName>
        <fullName evidence="1">Gamma carbonic anhydrase family protein</fullName>
    </submittedName>
</protein>
<dbReference type="Proteomes" id="UP001626537">
    <property type="component" value="Chromosome"/>
</dbReference>
<gene>
    <name evidence="1" type="ORF">R0135_11935</name>
</gene>
<dbReference type="CDD" id="cd04645">
    <property type="entry name" value="LbH_gamma_CA_like"/>
    <property type="match status" value="1"/>
</dbReference>
<accession>A0ABZ0I8A3</accession>
<reference evidence="1 2" key="1">
    <citation type="submission" date="2023-10" db="EMBL/GenBank/DDBJ databases">
        <title>Two novel species belonging to the OM43/NOR5 clade.</title>
        <authorList>
            <person name="Park M."/>
        </authorList>
    </citation>
    <scope>NUCLEOTIDE SEQUENCE [LARGE SCALE GENOMIC DNA]</scope>
    <source>
        <strain evidence="1 2">IMCC43200</strain>
    </source>
</reference>
<dbReference type="Gene3D" id="2.160.10.10">
    <property type="entry name" value="Hexapeptide repeat proteins"/>
    <property type="match status" value="1"/>
</dbReference>
<dbReference type="SUPFAM" id="SSF51161">
    <property type="entry name" value="Trimeric LpxA-like enzymes"/>
    <property type="match status" value="1"/>
</dbReference>
<dbReference type="InterPro" id="IPR050484">
    <property type="entry name" value="Transf_Hexapept/Carb_Anhydrase"/>
</dbReference>
<sequence length="182" mass="19448">MSLRSFRGHTPQLGNRVLIDPSAVVSGDVVLGDDVSVWPATVIRGDMHTIRIGARTSVQDGSVLHITHASDFNPAGWPLSIGEEVTIGHNATLHGCTLGNRILVGMGSVVMDGAVVEDNVVIAAGALVTPKKRLESGYLYAGAPAKQVRKLTEKEMAFFSYSAGNYVRLKDEHIEELDKAAD</sequence>
<dbReference type="PANTHER" id="PTHR13061">
    <property type="entry name" value="DYNACTIN SUBUNIT P25"/>
    <property type="match status" value="1"/>
</dbReference>
<evidence type="ECO:0000313" key="2">
    <source>
        <dbReference type="Proteomes" id="UP001626537"/>
    </source>
</evidence>
<name>A0ABZ0I8A3_9GAMM</name>
<dbReference type="Pfam" id="PF00132">
    <property type="entry name" value="Hexapep"/>
    <property type="match status" value="2"/>
</dbReference>
<dbReference type="InterPro" id="IPR047324">
    <property type="entry name" value="LbH_gamma_CA-like"/>
</dbReference>
<evidence type="ECO:0000313" key="1">
    <source>
        <dbReference type="EMBL" id="WOJ95283.1"/>
    </source>
</evidence>
<dbReference type="InterPro" id="IPR011004">
    <property type="entry name" value="Trimer_LpxA-like_sf"/>
</dbReference>
<keyword evidence="2" id="KW-1185">Reference proteome</keyword>
<proteinExistence type="predicted"/>